<dbReference type="Proteomes" id="UP000837801">
    <property type="component" value="Unassembled WGS sequence"/>
</dbReference>
<dbReference type="Pfam" id="PF07544">
    <property type="entry name" value="Med9"/>
    <property type="match status" value="1"/>
</dbReference>
<dbReference type="GO" id="GO:0006357">
    <property type="term" value="P:regulation of transcription by RNA polymerase II"/>
    <property type="evidence" value="ECO:0007669"/>
    <property type="project" value="InterPro"/>
</dbReference>
<comment type="subcellular location">
    <subcellularLocation>
        <location evidence="1 7">Nucleus</location>
    </subcellularLocation>
</comment>
<dbReference type="OrthoDB" id="4092914at2759"/>
<evidence type="ECO:0000256" key="4">
    <source>
        <dbReference type="ARBA" id="ARBA00023159"/>
    </source>
</evidence>
<keyword evidence="8" id="KW-0175">Coiled coil</keyword>
<comment type="similarity">
    <text evidence="2 7">Belongs to the Mediator complex subunit 9 family.</text>
</comment>
<dbReference type="AlphaFoldDB" id="A0A9P0VZK0"/>
<keyword evidence="3 7" id="KW-0805">Transcription regulation</keyword>
<accession>A0A9P0VZK0</accession>
<evidence type="ECO:0000256" key="5">
    <source>
        <dbReference type="ARBA" id="ARBA00023163"/>
    </source>
</evidence>
<dbReference type="InterPro" id="IPR011425">
    <property type="entry name" value="Med9"/>
</dbReference>
<comment type="function">
    <text evidence="7">Component of the Mediator complex, a coactivator involved in the regulated transcription of nearly all RNA polymerase II-dependent genes. Mediator functions as a bridge to convey information from gene-specific regulatory proteins to the basal RNA polymerase II transcription machinery. Mediator is recruited to promoters by direct interactions with regulatory proteins and serves as a scaffold for the assembly of a functional preinitiation complex with RNA polymerase II and the general transcription factors.</text>
</comment>
<keyword evidence="5 7" id="KW-0804">Transcription</keyword>
<comment type="subunit">
    <text evidence="7">Component of the Mediator complex.</text>
</comment>
<evidence type="ECO:0000256" key="6">
    <source>
        <dbReference type="ARBA" id="ARBA00023242"/>
    </source>
</evidence>
<dbReference type="GO" id="GO:0003712">
    <property type="term" value="F:transcription coregulator activity"/>
    <property type="evidence" value="ECO:0007669"/>
    <property type="project" value="InterPro"/>
</dbReference>
<gene>
    <name evidence="7" type="primary">MED9</name>
    <name evidence="9" type="ORF">CLIB1423_14S00364</name>
</gene>
<evidence type="ECO:0000256" key="7">
    <source>
        <dbReference type="RuleBase" id="RU364145"/>
    </source>
</evidence>
<dbReference type="EMBL" id="CAKXYY010000014">
    <property type="protein sequence ID" value="CAH2354026.1"/>
    <property type="molecule type" value="Genomic_DNA"/>
</dbReference>
<keyword evidence="6 7" id="KW-0539">Nucleus</keyword>
<evidence type="ECO:0000256" key="2">
    <source>
        <dbReference type="ARBA" id="ARBA00008089"/>
    </source>
</evidence>
<reference evidence="9" key="1">
    <citation type="submission" date="2022-03" db="EMBL/GenBank/DDBJ databases">
        <authorList>
            <person name="Legras J.-L."/>
            <person name="Devillers H."/>
            <person name="Grondin C."/>
        </authorList>
    </citation>
    <scope>NUCLEOTIDE SEQUENCE</scope>
    <source>
        <strain evidence="9">CLIB 1423</strain>
    </source>
</reference>
<evidence type="ECO:0000256" key="1">
    <source>
        <dbReference type="ARBA" id="ARBA00004123"/>
    </source>
</evidence>
<evidence type="ECO:0000256" key="8">
    <source>
        <dbReference type="SAM" id="Coils"/>
    </source>
</evidence>
<dbReference type="GO" id="GO:0016592">
    <property type="term" value="C:mediator complex"/>
    <property type="evidence" value="ECO:0007669"/>
    <property type="project" value="InterPro"/>
</dbReference>
<sequence length="111" mass="12972">MDEADTQSPISFQSDKLQNIELLRELLNLLHDLQSGKNSVKDFDNHAGSIRLKLSTIKLQLSQIENINQSLEQRELEIKKLEENNKRKVEFLKGLKNFTRYDEIKDEVMAE</sequence>
<feature type="coiled-coil region" evidence="8">
    <location>
        <begin position="54"/>
        <end position="84"/>
    </location>
</feature>
<evidence type="ECO:0000256" key="3">
    <source>
        <dbReference type="ARBA" id="ARBA00023015"/>
    </source>
</evidence>
<protein>
    <recommendedName>
        <fullName evidence="7">Mediator of RNA polymerase II transcription subunit 9</fullName>
    </recommendedName>
    <alternativeName>
        <fullName evidence="7">Mediator complex subunit 9</fullName>
    </alternativeName>
</protein>
<name>A0A9P0VZK0_9ASCO</name>
<keyword evidence="10" id="KW-1185">Reference proteome</keyword>
<proteinExistence type="inferred from homology"/>
<evidence type="ECO:0000313" key="9">
    <source>
        <dbReference type="EMBL" id="CAH2354026.1"/>
    </source>
</evidence>
<organism evidence="9 10">
    <name type="scientific">[Candida] railenensis</name>
    <dbReference type="NCBI Taxonomy" id="45579"/>
    <lineage>
        <taxon>Eukaryota</taxon>
        <taxon>Fungi</taxon>
        <taxon>Dikarya</taxon>
        <taxon>Ascomycota</taxon>
        <taxon>Saccharomycotina</taxon>
        <taxon>Pichiomycetes</taxon>
        <taxon>Debaryomycetaceae</taxon>
        <taxon>Kurtzmaniella</taxon>
    </lineage>
</organism>
<comment type="caution">
    <text evidence="9">The sequence shown here is derived from an EMBL/GenBank/DDBJ whole genome shotgun (WGS) entry which is preliminary data.</text>
</comment>
<keyword evidence="4 7" id="KW-0010">Activator</keyword>
<evidence type="ECO:0000313" key="10">
    <source>
        <dbReference type="Proteomes" id="UP000837801"/>
    </source>
</evidence>